<keyword evidence="7 8" id="KW-0460">Magnesium</keyword>
<sequence length="486" mass="54856">MAGIEELRAERLKKLALLREKGGDPYPSKVARDLSLAELRARFTGLAEEKKKLAIAGRIMAIRGQGAIQFVVLNDGTAMLQVVFKKDVLGDADMALFEAAVDVGDFIGCYGELFRTQRGEESLLAGAWTMAAKSLLPLPEKWHGLQDPEEKLRLRYVDLMLDAELRDLFVKRAKFWNTIRTFLVAEGFLEVETPVLEKTTGGADARPFKTHHHALDLDMYLRISAGELWQKRLLVAGFDKVFEIGRIFRNEGMSHEHAQDYTQMEFYWAYANYEDGMKLVERLYKHLAETVFGTLEFTVGEHTVDFGKPWERYDYAATIKKCTDIDIATADLATIEAALKRLKVVYDKKGWNRIRAIDALWKHSRKQLSGPGFLVNVPVEMSPLAKLGQGGKTVEQFQPIIAGSEVGKGYSELNDPVDQAARFAEQQKLRDQGDEEAQMFDRDFVEALEHGMPPACGFGVSERLFAFLANRSVREAQLFPLLRPKA</sequence>
<evidence type="ECO:0000256" key="8">
    <source>
        <dbReference type="RuleBase" id="RU000336"/>
    </source>
</evidence>
<dbReference type="CDD" id="cd04322">
    <property type="entry name" value="LysRS_N"/>
    <property type="match status" value="1"/>
</dbReference>
<feature type="binding site" evidence="7">
    <location>
        <position position="405"/>
    </location>
    <ligand>
        <name>Mg(2+)</name>
        <dbReference type="ChEBI" id="CHEBI:18420"/>
        <label>2</label>
    </ligand>
</feature>
<dbReference type="Pfam" id="PF01336">
    <property type="entry name" value="tRNA_anti-codon"/>
    <property type="match status" value="1"/>
</dbReference>
<evidence type="ECO:0000313" key="11">
    <source>
        <dbReference type="Proteomes" id="UP000178636"/>
    </source>
</evidence>
<dbReference type="InterPro" id="IPR018149">
    <property type="entry name" value="Lys-tRNA-synth_II_C"/>
</dbReference>
<evidence type="ECO:0000259" key="9">
    <source>
        <dbReference type="PROSITE" id="PS50862"/>
    </source>
</evidence>
<evidence type="ECO:0000256" key="1">
    <source>
        <dbReference type="ARBA" id="ARBA00022598"/>
    </source>
</evidence>
<keyword evidence="2 7" id="KW-0479">Metal-binding</keyword>
<evidence type="ECO:0000256" key="7">
    <source>
        <dbReference type="HAMAP-Rule" id="MF_00252"/>
    </source>
</evidence>
<dbReference type="PANTHER" id="PTHR42918:SF15">
    <property type="entry name" value="LYSINE--TRNA LIGASE, CHLOROPLASTIC_MITOCHONDRIAL"/>
    <property type="match status" value="1"/>
</dbReference>
<dbReference type="AlphaFoldDB" id="A0A1G2DGH0"/>
<comment type="caution">
    <text evidence="7">Lacks conserved residue(s) required for the propagation of feature annotation.</text>
</comment>
<dbReference type="GO" id="GO:0000049">
    <property type="term" value="F:tRNA binding"/>
    <property type="evidence" value="ECO:0007669"/>
    <property type="project" value="TreeGrafter"/>
</dbReference>
<dbReference type="GO" id="GO:0000287">
    <property type="term" value="F:magnesium ion binding"/>
    <property type="evidence" value="ECO:0007669"/>
    <property type="project" value="UniProtKB-UniRule"/>
</dbReference>
<comment type="cofactor">
    <cofactor evidence="7 8">
        <name>Mg(2+)</name>
        <dbReference type="ChEBI" id="CHEBI:18420"/>
    </cofactor>
    <text evidence="7 8">Binds 3 Mg(2+) ions per subunit.</text>
</comment>
<protein>
    <recommendedName>
        <fullName evidence="7">Lysine--tRNA ligase</fullName>
        <ecNumber evidence="7">6.1.1.6</ecNumber>
    </recommendedName>
    <alternativeName>
        <fullName evidence="7">Lysyl-tRNA synthetase</fullName>
        <shortName evidence="7">LysRS</shortName>
    </alternativeName>
</protein>
<gene>
    <name evidence="7" type="primary">lysS</name>
    <name evidence="10" type="ORF">A3C93_06410</name>
</gene>
<dbReference type="EC" id="6.1.1.6" evidence="7"/>
<dbReference type="InterPro" id="IPR004365">
    <property type="entry name" value="NA-bd_OB_tRNA"/>
</dbReference>
<keyword evidence="7" id="KW-0648">Protein biosynthesis</keyword>
<keyword evidence="5 7" id="KW-0030">Aminoacyl-tRNA synthetase</keyword>
<keyword evidence="3 7" id="KW-0547">Nucleotide-binding</keyword>
<evidence type="ECO:0000256" key="6">
    <source>
        <dbReference type="ARBA" id="ARBA00048573"/>
    </source>
</evidence>
<dbReference type="NCBIfam" id="NF001756">
    <property type="entry name" value="PRK00484.1"/>
    <property type="match status" value="1"/>
</dbReference>
<dbReference type="InterPro" id="IPR045864">
    <property type="entry name" value="aa-tRNA-synth_II/BPL/LPL"/>
</dbReference>
<keyword evidence="1 7" id="KW-0436">Ligase</keyword>
<dbReference type="HAMAP" id="MF_00252">
    <property type="entry name" value="Lys_tRNA_synth_class2"/>
    <property type="match status" value="1"/>
</dbReference>
<evidence type="ECO:0000256" key="5">
    <source>
        <dbReference type="ARBA" id="ARBA00023146"/>
    </source>
</evidence>
<keyword evidence="7" id="KW-0963">Cytoplasm</keyword>
<comment type="similarity">
    <text evidence="7">Belongs to the class-II aminoacyl-tRNA synthetase family.</text>
</comment>
<dbReference type="InterPro" id="IPR002313">
    <property type="entry name" value="Lys-tRNA-ligase_II"/>
</dbReference>
<dbReference type="PRINTS" id="PR00982">
    <property type="entry name" value="TRNASYNTHLYS"/>
</dbReference>
<dbReference type="PROSITE" id="PS50862">
    <property type="entry name" value="AA_TRNA_LIGASE_II"/>
    <property type="match status" value="1"/>
</dbReference>
<accession>A0A1G2DGH0</accession>
<comment type="subunit">
    <text evidence="7">Homodimer.</text>
</comment>
<dbReference type="Proteomes" id="UP000178636">
    <property type="component" value="Unassembled WGS sequence"/>
</dbReference>
<keyword evidence="4 7" id="KW-0067">ATP-binding</keyword>
<proteinExistence type="inferred from homology"/>
<dbReference type="InterPro" id="IPR006195">
    <property type="entry name" value="aa-tRNA-synth_II"/>
</dbReference>
<evidence type="ECO:0000256" key="4">
    <source>
        <dbReference type="ARBA" id="ARBA00022840"/>
    </source>
</evidence>
<organism evidence="10 11">
    <name type="scientific">Candidatus Lloydbacteria bacterium RIFCSPHIGHO2_02_FULL_54_17</name>
    <dbReference type="NCBI Taxonomy" id="1798664"/>
    <lineage>
        <taxon>Bacteria</taxon>
        <taxon>Candidatus Lloydiibacteriota</taxon>
    </lineage>
</organism>
<reference evidence="10 11" key="1">
    <citation type="journal article" date="2016" name="Nat. Commun.">
        <title>Thousands of microbial genomes shed light on interconnected biogeochemical processes in an aquifer system.</title>
        <authorList>
            <person name="Anantharaman K."/>
            <person name="Brown C.T."/>
            <person name="Hug L.A."/>
            <person name="Sharon I."/>
            <person name="Castelle C.J."/>
            <person name="Probst A.J."/>
            <person name="Thomas B.C."/>
            <person name="Singh A."/>
            <person name="Wilkins M.J."/>
            <person name="Karaoz U."/>
            <person name="Brodie E.L."/>
            <person name="Williams K.H."/>
            <person name="Hubbard S.S."/>
            <person name="Banfield J.F."/>
        </authorList>
    </citation>
    <scope>NUCLEOTIDE SEQUENCE [LARGE SCALE GENOMIC DNA]</scope>
</reference>
<dbReference type="SUPFAM" id="SSF50249">
    <property type="entry name" value="Nucleic acid-binding proteins"/>
    <property type="match status" value="1"/>
</dbReference>
<comment type="catalytic activity">
    <reaction evidence="6 7 8">
        <text>tRNA(Lys) + L-lysine + ATP = L-lysyl-tRNA(Lys) + AMP + diphosphate</text>
        <dbReference type="Rhea" id="RHEA:20792"/>
        <dbReference type="Rhea" id="RHEA-COMP:9696"/>
        <dbReference type="Rhea" id="RHEA-COMP:9697"/>
        <dbReference type="ChEBI" id="CHEBI:30616"/>
        <dbReference type="ChEBI" id="CHEBI:32551"/>
        <dbReference type="ChEBI" id="CHEBI:33019"/>
        <dbReference type="ChEBI" id="CHEBI:78442"/>
        <dbReference type="ChEBI" id="CHEBI:78529"/>
        <dbReference type="ChEBI" id="CHEBI:456215"/>
        <dbReference type="EC" id="6.1.1.6"/>
    </reaction>
</comment>
<evidence type="ECO:0000256" key="3">
    <source>
        <dbReference type="ARBA" id="ARBA00022741"/>
    </source>
</evidence>
<dbReference type="GO" id="GO:0005524">
    <property type="term" value="F:ATP binding"/>
    <property type="evidence" value="ECO:0007669"/>
    <property type="project" value="UniProtKB-UniRule"/>
</dbReference>
<comment type="subcellular location">
    <subcellularLocation>
        <location evidence="7">Cytoplasm</location>
    </subcellularLocation>
</comment>
<dbReference type="InterPro" id="IPR044136">
    <property type="entry name" value="Lys-tRNA-ligase_II_N"/>
</dbReference>
<dbReference type="Gene3D" id="2.40.50.140">
    <property type="entry name" value="Nucleic acid-binding proteins"/>
    <property type="match status" value="1"/>
</dbReference>
<feature type="binding site" evidence="7">
    <location>
        <position position="405"/>
    </location>
    <ligand>
        <name>Mg(2+)</name>
        <dbReference type="ChEBI" id="CHEBI:18420"/>
        <label>1</label>
    </ligand>
</feature>
<dbReference type="InterPro" id="IPR012340">
    <property type="entry name" value="NA-bd_OB-fold"/>
</dbReference>
<dbReference type="GO" id="GO:0005829">
    <property type="term" value="C:cytosol"/>
    <property type="evidence" value="ECO:0007669"/>
    <property type="project" value="TreeGrafter"/>
</dbReference>
<dbReference type="InterPro" id="IPR004364">
    <property type="entry name" value="Aa-tRNA-synt_II"/>
</dbReference>
<dbReference type="Gene3D" id="3.30.930.10">
    <property type="entry name" value="Bira Bifunctional Protein, Domain 2"/>
    <property type="match status" value="1"/>
</dbReference>
<evidence type="ECO:0000313" key="10">
    <source>
        <dbReference type="EMBL" id="OGZ12709.1"/>
    </source>
</evidence>
<dbReference type="PANTHER" id="PTHR42918">
    <property type="entry name" value="LYSYL-TRNA SYNTHETASE"/>
    <property type="match status" value="1"/>
</dbReference>
<dbReference type="Pfam" id="PF00152">
    <property type="entry name" value="tRNA-synt_2"/>
    <property type="match status" value="1"/>
</dbReference>
<dbReference type="STRING" id="1798664.A3C93_06410"/>
<dbReference type="GO" id="GO:0004824">
    <property type="term" value="F:lysine-tRNA ligase activity"/>
    <property type="evidence" value="ECO:0007669"/>
    <property type="project" value="UniProtKB-UniRule"/>
</dbReference>
<comment type="caution">
    <text evidence="10">The sequence shown here is derived from an EMBL/GenBank/DDBJ whole genome shotgun (WGS) entry which is preliminary data.</text>
</comment>
<dbReference type="SUPFAM" id="SSF55681">
    <property type="entry name" value="Class II aaRS and biotin synthetases"/>
    <property type="match status" value="1"/>
</dbReference>
<name>A0A1G2DGH0_9BACT</name>
<dbReference type="GO" id="GO:0006430">
    <property type="term" value="P:lysyl-tRNA aminoacylation"/>
    <property type="evidence" value="ECO:0007669"/>
    <property type="project" value="UniProtKB-UniRule"/>
</dbReference>
<dbReference type="EMBL" id="MHLO01000016">
    <property type="protein sequence ID" value="OGZ12709.1"/>
    <property type="molecule type" value="Genomic_DNA"/>
</dbReference>
<feature type="domain" description="Aminoacyl-transfer RNA synthetases class-II family profile" evidence="9">
    <location>
        <begin position="179"/>
        <end position="484"/>
    </location>
</feature>
<dbReference type="NCBIfam" id="TIGR00499">
    <property type="entry name" value="lysS_bact"/>
    <property type="match status" value="1"/>
</dbReference>
<evidence type="ECO:0000256" key="2">
    <source>
        <dbReference type="ARBA" id="ARBA00022723"/>
    </source>
</evidence>